<dbReference type="KEGG" id="tpx:Turpa_3505"/>
<evidence type="ECO:0000313" key="2">
    <source>
        <dbReference type="Proteomes" id="UP000006048"/>
    </source>
</evidence>
<organism evidence="1 2">
    <name type="scientific">Turneriella parva (strain ATCC BAA-1111 / DSM 21527 / NCTC 11395 / H)</name>
    <name type="common">Leptospira parva</name>
    <dbReference type="NCBI Taxonomy" id="869212"/>
    <lineage>
        <taxon>Bacteria</taxon>
        <taxon>Pseudomonadati</taxon>
        <taxon>Spirochaetota</taxon>
        <taxon>Spirochaetia</taxon>
        <taxon>Leptospirales</taxon>
        <taxon>Leptospiraceae</taxon>
        <taxon>Turneriella</taxon>
    </lineage>
</organism>
<dbReference type="OrthoDB" id="370972at2"/>
<proteinExistence type="predicted"/>
<name>I4BA35_TURPD</name>
<dbReference type="Proteomes" id="UP000006048">
    <property type="component" value="Chromosome"/>
</dbReference>
<dbReference type="AlphaFoldDB" id="I4BA35"/>
<dbReference type="EMBL" id="CP002959">
    <property type="protein sequence ID" value="AFM14142.1"/>
    <property type="molecule type" value="Genomic_DNA"/>
</dbReference>
<dbReference type="InterPro" id="IPR035093">
    <property type="entry name" value="RelE/ParE_toxin_dom_sf"/>
</dbReference>
<dbReference type="HOGENOM" id="CLU_2453105_0_0_12"/>
<accession>I4BA35</accession>
<dbReference type="STRING" id="869212.Turpa_3505"/>
<evidence type="ECO:0000313" key="1">
    <source>
        <dbReference type="EMBL" id="AFM14142.1"/>
    </source>
</evidence>
<reference evidence="1 2" key="1">
    <citation type="submission" date="2012-06" db="EMBL/GenBank/DDBJ databases">
        <title>The complete chromosome of genome of Turneriella parva DSM 21527.</title>
        <authorList>
            <consortium name="US DOE Joint Genome Institute (JGI-PGF)"/>
            <person name="Lucas S."/>
            <person name="Han J."/>
            <person name="Lapidus A."/>
            <person name="Bruce D."/>
            <person name="Goodwin L."/>
            <person name="Pitluck S."/>
            <person name="Peters L."/>
            <person name="Kyrpides N."/>
            <person name="Mavromatis K."/>
            <person name="Ivanova N."/>
            <person name="Mikhailova N."/>
            <person name="Chertkov O."/>
            <person name="Detter J.C."/>
            <person name="Tapia R."/>
            <person name="Han C."/>
            <person name="Land M."/>
            <person name="Hauser L."/>
            <person name="Markowitz V."/>
            <person name="Cheng J.-F."/>
            <person name="Hugenholtz P."/>
            <person name="Woyke T."/>
            <person name="Wu D."/>
            <person name="Gronow S."/>
            <person name="Wellnitz S."/>
            <person name="Brambilla E."/>
            <person name="Klenk H.-P."/>
            <person name="Eisen J.A."/>
        </authorList>
    </citation>
    <scope>NUCLEOTIDE SEQUENCE [LARGE SCALE GENOMIC DNA]</scope>
    <source>
        <strain evidence="2">ATCC BAA-1111 / DSM 21527 / NCTC 11395 / H</strain>
    </source>
</reference>
<gene>
    <name evidence="1" type="ordered locus">Turpa_3505</name>
</gene>
<dbReference type="PATRIC" id="fig|869212.3.peg.3552"/>
<sequence length="98" mass="11700">MCNTLQTVIQYEDAVKKSYKKGKLPKLIFEQFHHAFQALELTHDLSIFDIKALKGDAGDERLYFRLRKGKYRAIFYVENADYYVISIAKRDEVYKKWQ</sequence>
<keyword evidence="2" id="KW-1185">Reference proteome</keyword>
<evidence type="ECO:0008006" key="3">
    <source>
        <dbReference type="Google" id="ProtNLM"/>
    </source>
</evidence>
<dbReference type="SUPFAM" id="SSF143011">
    <property type="entry name" value="RelE-like"/>
    <property type="match status" value="1"/>
</dbReference>
<protein>
    <recommendedName>
        <fullName evidence="3">Plasmid stabilization system</fullName>
    </recommendedName>
</protein>
<dbReference type="Gene3D" id="3.30.2310.20">
    <property type="entry name" value="RelE-like"/>
    <property type="match status" value="1"/>
</dbReference>